<sequence length="1128" mass="130081">MCFLFWMLKAIRLRRKMKTYMRYKSIAYEESSGVQTLKPTCSEKFHFWWLRTCPSCIGGSRGAKYGTEMSKCEKFYVKLFEEGTLENYLLKSAVGFISGVCLTYLLFVFFILQLNFSFASATVICSIFGIMLSLGLAFSRRFRCIVLMVFPQLFSKKGRQALIAYAFILVLTGPARNALHNARVLSESMVCEQEKLKRGIRSMLDMVKKPFIAIKHSIEQIMAKIKGTFKKIKYLVSTVTRTILDLLGVIKSAFDWLNSVAGVCNKKIGTPYARCVAALESAVLDCKDKLPPSLHWMCSITYVSNLVCYSVKFIDYVCVGFEFISDDLVQMTKRRLKEFSHHIKNIFYVSVEFKHKLEYEETPSKNASDIAAGIAGEIRARTSAILALFDWMSFAFSFFFLYTIFQTLKYRRDFLLKDWYDNRFITDNFIQIDLKRTYMGKESLLPLTLHEKRKYIRINSLCLVQSEKQQLIKTAIYLTLATIKLSIHMLADYSLFWILSMIRYHGQFQTDFDATPEVEIKVNGKGILADIYLSIVKAFQPENLSIERDTTSCLPDPKPPDMAIYRQIVSLIVLCWLLSILEAYGLRLRNWIMCYYYPDVARKRSVWLYNHINSRRSTFVKYTRRQLRKKYGLDYKGDQMLFMDQLRYRCPIIAKLCGLKQPKACVVCGSVSKTSVEPLIQCETPNCVGVYCTQCYTELKKVCTICQSPINYGDISDMSEEMDSSDVDNGEEFPLKRLKHEKIRFNYETSDSDGGRTGPTSDDELDYSYQKKKRTLGYKPFSRSFEVEEKAEPSKIRVNDVFTQNEAAKRKQDKVSTSKSLFHKKMSGVLEIFPRLKILKRLIPSKNDDQRTSDNNEECIEKRVEHKTGIDIKQINEKRQTATKVPYLTSNTDIDSSDSETSHLIKKLKTPPEMKARFRTSQKSTDNSSESDLDKRKKIQSILLPTPKNSSVDLTKMDGAMQTDFDPKPFCYAPIRTALTPVLKQDEQSNVQFLGEKLFAEPPNIKQTPKSISHQLKCCRLSDVRKSSIRSTIRKRKSEDLLHFQSEPCVEVMETTKTSKQATRESTDTSSNPCSEQEQAFLVKRKTRVFKRNSKNDNSTSTKRYSFFQGKKAKTTSAQVAYKLFEDE</sequence>
<evidence type="ECO:0000256" key="5">
    <source>
        <dbReference type="SAM" id="MobiDB-lite"/>
    </source>
</evidence>
<organism evidence="9 10">
    <name type="scientific">Cimex lectularius</name>
    <name type="common">Bed bug</name>
    <name type="synonym">Acanthia lectularia</name>
    <dbReference type="NCBI Taxonomy" id="79782"/>
    <lineage>
        <taxon>Eukaryota</taxon>
        <taxon>Metazoa</taxon>
        <taxon>Ecdysozoa</taxon>
        <taxon>Arthropoda</taxon>
        <taxon>Hexapoda</taxon>
        <taxon>Insecta</taxon>
        <taxon>Pterygota</taxon>
        <taxon>Neoptera</taxon>
        <taxon>Paraneoptera</taxon>
        <taxon>Hemiptera</taxon>
        <taxon>Heteroptera</taxon>
        <taxon>Panheteroptera</taxon>
        <taxon>Cimicomorpha</taxon>
        <taxon>Cimicidae</taxon>
        <taxon>Cimex</taxon>
    </lineage>
</organism>
<evidence type="ECO:0000256" key="3">
    <source>
        <dbReference type="ARBA" id="ARBA00022989"/>
    </source>
</evidence>
<comment type="subcellular location">
    <subcellularLocation>
        <location evidence="1">Membrane</location>
        <topology evidence="1">Multi-pass membrane protein</topology>
    </subcellularLocation>
</comment>
<dbReference type="GO" id="GO:0016020">
    <property type="term" value="C:membrane"/>
    <property type="evidence" value="ECO:0007669"/>
    <property type="project" value="UniProtKB-SubCell"/>
</dbReference>
<dbReference type="Proteomes" id="UP000494040">
    <property type="component" value="Unassembled WGS sequence"/>
</dbReference>
<dbReference type="Pfam" id="PF26039">
    <property type="entry name" value="Dcst2"/>
    <property type="match status" value="1"/>
</dbReference>
<dbReference type="KEGG" id="clec:106668517"/>
<evidence type="ECO:0008006" key="11">
    <source>
        <dbReference type="Google" id="ProtNLM"/>
    </source>
</evidence>
<evidence type="ECO:0000256" key="6">
    <source>
        <dbReference type="SAM" id="Phobius"/>
    </source>
</evidence>
<feature type="compositionally biased region" description="Polar residues" evidence="5">
    <location>
        <begin position="1068"/>
        <end position="1078"/>
    </location>
</feature>
<evidence type="ECO:0000256" key="2">
    <source>
        <dbReference type="ARBA" id="ARBA00022692"/>
    </source>
</evidence>
<feature type="compositionally biased region" description="Polar residues" evidence="5">
    <location>
        <begin position="919"/>
        <end position="930"/>
    </location>
</feature>
<dbReference type="InterPro" id="IPR012858">
    <property type="entry name" value="DC_STAMP-like"/>
</dbReference>
<keyword evidence="3 6" id="KW-1133">Transmembrane helix</keyword>
<feature type="domain" description="Dendritic cell-specific transmembrane protein-like" evidence="7">
    <location>
        <begin position="420"/>
        <end position="609"/>
    </location>
</feature>
<feature type="domain" description="E3 ubiquitin-protein ligase DCST1-like C-terminal" evidence="8">
    <location>
        <begin position="663"/>
        <end position="709"/>
    </location>
</feature>
<dbReference type="Pfam" id="PF07782">
    <property type="entry name" value="DC_STAMP"/>
    <property type="match status" value="1"/>
</dbReference>
<evidence type="ECO:0000256" key="1">
    <source>
        <dbReference type="ARBA" id="ARBA00004141"/>
    </source>
</evidence>
<keyword evidence="10" id="KW-1185">Reference proteome</keyword>
<evidence type="ECO:0000259" key="8">
    <source>
        <dbReference type="Pfam" id="PF26037"/>
    </source>
</evidence>
<dbReference type="InterPro" id="IPR058842">
    <property type="entry name" value="DCST1_C"/>
</dbReference>
<feature type="region of interest" description="Disordered" evidence="5">
    <location>
        <begin position="910"/>
        <end position="937"/>
    </location>
</feature>
<dbReference type="OrthoDB" id="6598372at2759"/>
<dbReference type="PANTHER" id="PTHR21041">
    <property type="entry name" value="DENDRITIC CELL-SPECIFIC TRANSMEMBRANE PROTEIN"/>
    <property type="match status" value="1"/>
</dbReference>
<evidence type="ECO:0000256" key="4">
    <source>
        <dbReference type="ARBA" id="ARBA00023136"/>
    </source>
</evidence>
<dbReference type="Pfam" id="PF26037">
    <property type="entry name" value="zf-RING_DCST1_C"/>
    <property type="match status" value="1"/>
</dbReference>
<keyword evidence="2 6" id="KW-0812">Transmembrane</keyword>
<evidence type="ECO:0000313" key="9">
    <source>
        <dbReference type="EnsemblMetazoa" id="XP_014252845.1"/>
    </source>
</evidence>
<evidence type="ECO:0000259" key="7">
    <source>
        <dbReference type="Pfam" id="PF07782"/>
    </source>
</evidence>
<evidence type="ECO:0000313" key="10">
    <source>
        <dbReference type="Proteomes" id="UP000494040"/>
    </source>
</evidence>
<dbReference type="AlphaFoldDB" id="A0A8I6TIT0"/>
<feature type="transmembrane region" description="Helical" evidence="6">
    <location>
        <begin position="88"/>
        <end position="112"/>
    </location>
</feature>
<dbReference type="EnsemblMetazoa" id="XM_014397359.2">
    <property type="protein sequence ID" value="XP_014252845.1"/>
    <property type="gene ID" value="LOC106668517"/>
</dbReference>
<feature type="region of interest" description="Disordered" evidence="5">
    <location>
        <begin position="1054"/>
        <end position="1078"/>
    </location>
</feature>
<proteinExistence type="predicted"/>
<dbReference type="RefSeq" id="XP_014252845.1">
    <property type="nucleotide sequence ID" value="XM_014397359.2"/>
</dbReference>
<feature type="transmembrane region" description="Helical" evidence="6">
    <location>
        <begin position="384"/>
        <end position="405"/>
    </location>
</feature>
<name>A0A8I6TIT0_CIMLE</name>
<dbReference type="InterPro" id="IPR051856">
    <property type="entry name" value="CSR-E3_Ligase_Protein"/>
</dbReference>
<keyword evidence="4 6" id="KW-0472">Membrane</keyword>
<accession>A0A8I6TIT0</accession>
<dbReference type="PANTHER" id="PTHR21041:SF9">
    <property type="entry name" value="DENDRITIC CELL-SPECIFIC TRANSMEMBRANE PROTEIN-LIKE DOMAIN-CONTAINING PROTEIN"/>
    <property type="match status" value="1"/>
</dbReference>
<protein>
    <recommendedName>
        <fullName evidence="11">Dendritic cell-specific transmembrane protein-like domain-containing protein</fullName>
    </recommendedName>
</protein>
<dbReference type="GeneID" id="106668517"/>
<feature type="transmembrane region" description="Helical" evidence="6">
    <location>
        <begin position="118"/>
        <end position="139"/>
    </location>
</feature>
<reference evidence="9" key="1">
    <citation type="submission" date="2022-01" db="UniProtKB">
        <authorList>
            <consortium name="EnsemblMetazoa"/>
        </authorList>
    </citation>
    <scope>IDENTIFICATION</scope>
</reference>